<dbReference type="GeneID" id="24437368"/>
<keyword evidence="1 2" id="KW-0812">Transmembrane</keyword>
<dbReference type="EMBL" id="GG662798">
    <property type="protein sequence ID" value="EWS75802.1"/>
    <property type="molecule type" value="Genomic_DNA"/>
</dbReference>
<accession>W7XDX9</accession>
<dbReference type="RefSeq" id="XP_012651724.1">
    <property type="nucleotide sequence ID" value="XM_012796270.1"/>
</dbReference>
<feature type="transmembrane region" description="Helical" evidence="1">
    <location>
        <begin position="74"/>
        <end position="97"/>
    </location>
</feature>
<gene>
    <name evidence="2" type="ORF">TTHERM_000122518</name>
</gene>
<evidence type="ECO:0000313" key="3">
    <source>
        <dbReference type="Proteomes" id="UP000009168"/>
    </source>
</evidence>
<reference evidence="3" key="1">
    <citation type="journal article" date="2006" name="PLoS Biol.">
        <title>Macronuclear genome sequence of the ciliate Tetrahymena thermophila, a model eukaryote.</title>
        <authorList>
            <person name="Eisen J.A."/>
            <person name="Coyne R.S."/>
            <person name="Wu M."/>
            <person name="Wu D."/>
            <person name="Thiagarajan M."/>
            <person name="Wortman J.R."/>
            <person name="Badger J.H."/>
            <person name="Ren Q."/>
            <person name="Amedeo P."/>
            <person name="Jones K.M."/>
            <person name="Tallon L.J."/>
            <person name="Delcher A.L."/>
            <person name="Salzberg S.L."/>
            <person name="Silva J.C."/>
            <person name="Haas B.J."/>
            <person name="Majoros W.H."/>
            <person name="Farzad M."/>
            <person name="Carlton J.M."/>
            <person name="Smith R.K. Jr."/>
            <person name="Garg J."/>
            <person name="Pearlman R.E."/>
            <person name="Karrer K.M."/>
            <person name="Sun L."/>
            <person name="Manning G."/>
            <person name="Elde N.C."/>
            <person name="Turkewitz A.P."/>
            <person name="Asai D.J."/>
            <person name="Wilkes D.E."/>
            <person name="Wang Y."/>
            <person name="Cai H."/>
            <person name="Collins K."/>
            <person name="Stewart B.A."/>
            <person name="Lee S.R."/>
            <person name="Wilamowska K."/>
            <person name="Weinberg Z."/>
            <person name="Ruzzo W.L."/>
            <person name="Wloga D."/>
            <person name="Gaertig J."/>
            <person name="Frankel J."/>
            <person name="Tsao C.-C."/>
            <person name="Gorovsky M.A."/>
            <person name="Keeling P.J."/>
            <person name="Waller R.F."/>
            <person name="Patron N.J."/>
            <person name="Cherry J.M."/>
            <person name="Stover N.A."/>
            <person name="Krieger C.J."/>
            <person name="del Toro C."/>
            <person name="Ryder H.F."/>
            <person name="Williamson S.C."/>
            <person name="Barbeau R.A."/>
            <person name="Hamilton E.P."/>
            <person name="Orias E."/>
        </authorList>
    </citation>
    <scope>NUCLEOTIDE SEQUENCE [LARGE SCALE GENOMIC DNA]</scope>
    <source>
        <strain evidence="3">SB210</strain>
    </source>
</reference>
<dbReference type="KEGG" id="tet:TTHERM_000122518"/>
<keyword evidence="1" id="KW-1133">Transmembrane helix</keyword>
<sequence length="225" mass="27406">MQFIKCIRDLLYYQLQFKTVIINCISKYQTIMPNRTKNIKNETVINQIKITNFNHKLLVSAQKMNFFEFQNKQLLFKFSFFYLFLLNIKNTFTYFLMKLGVLSCSIEAKDTRKQQQQQKKEQRQINSNFISSFNDMYLNYEFRELIIRKIFLTKFSFKNLQNQNILYSYISIDLYSYKKQLYLSMENQFIFKNYIKNLSLFSQKSKEQQINEVIFVKNNNNCIIK</sequence>
<protein>
    <submittedName>
        <fullName evidence="2">Transmembrane protein, putative</fullName>
    </submittedName>
</protein>
<dbReference type="AlphaFoldDB" id="W7XDX9"/>
<name>W7XDX9_TETTS</name>
<dbReference type="Proteomes" id="UP000009168">
    <property type="component" value="Unassembled WGS sequence"/>
</dbReference>
<keyword evidence="1" id="KW-0472">Membrane</keyword>
<organism evidence="2 3">
    <name type="scientific">Tetrahymena thermophila (strain SB210)</name>
    <dbReference type="NCBI Taxonomy" id="312017"/>
    <lineage>
        <taxon>Eukaryota</taxon>
        <taxon>Sar</taxon>
        <taxon>Alveolata</taxon>
        <taxon>Ciliophora</taxon>
        <taxon>Intramacronucleata</taxon>
        <taxon>Oligohymenophorea</taxon>
        <taxon>Hymenostomatida</taxon>
        <taxon>Tetrahymenina</taxon>
        <taxon>Tetrahymenidae</taxon>
        <taxon>Tetrahymena</taxon>
    </lineage>
</organism>
<dbReference type="InParanoid" id="W7XDX9"/>
<evidence type="ECO:0000313" key="2">
    <source>
        <dbReference type="EMBL" id="EWS75802.1"/>
    </source>
</evidence>
<evidence type="ECO:0000256" key="1">
    <source>
        <dbReference type="SAM" id="Phobius"/>
    </source>
</evidence>
<keyword evidence="3" id="KW-1185">Reference proteome</keyword>
<proteinExistence type="predicted"/>